<accession>A0AAW1MGC1</accession>
<dbReference type="SUPFAM" id="SSF54236">
    <property type="entry name" value="Ubiquitin-like"/>
    <property type="match status" value="1"/>
</dbReference>
<feature type="domain" description="Ubiquitin-like" evidence="2">
    <location>
        <begin position="80"/>
        <end position="153"/>
    </location>
</feature>
<evidence type="ECO:0000259" key="2">
    <source>
        <dbReference type="PROSITE" id="PS50053"/>
    </source>
</evidence>
<evidence type="ECO:0000256" key="1">
    <source>
        <dbReference type="SAM" id="MobiDB-lite"/>
    </source>
</evidence>
<dbReference type="Gene3D" id="3.10.20.90">
    <property type="entry name" value="Phosphatidylinositol 3-kinase Catalytic Subunit, Chain A, domain 1"/>
    <property type="match status" value="1"/>
</dbReference>
<reference evidence="3 4" key="1">
    <citation type="journal article" date="2024" name="BMC Genomics">
        <title>De novo assembly and annotation of Popillia japonica's genome with initial clues to its potential as an invasive pest.</title>
        <authorList>
            <person name="Cucini C."/>
            <person name="Boschi S."/>
            <person name="Funari R."/>
            <person name="Cardaioli E."/>
            <person name="Iannotti N."/>
            <person name="Marturano G."/>
            <person name="Paoli F."/>
            <person name="Bruttini M."/>
            <person name="Carapelli A."/>
            <person name="Frati F."/>
            <person name="Nardi F."/>
        </authorList>
    </citation>
    <scope>NUCLEOTIDE SEQUENCE [LARGE SCALE GENOMIC DNA]</scope>
    <source>
        <strain evidence="3">DMR45628</strain>
    </source>
</reference>
<dbReference type="SMART" id="SM00213">
    <property type="entry name" value="UBQ"/>
    <property type="match status" value="1"/>
</dbReference>
<gene>
    <name evidence="3" type="ORF">QE152_g6991</name>
</gene>
<sequence length="176" mass="19834">MRQYIPEIGVSTAVTPDNHILNPEEDDLDVVDTEMDNRGPPQQEPQNDDDEHEVNFTFVTEDTAFVTKNYLGIDPATGLIEIFVHLNKKENFILQRTATIATLKQMILDRKGIPTNIQRLVFAGKVLQNNTTLQENGIICGSSIHLFIRLRGGYPNTCNLEVADTDSTKVEVENYM</sequence>
<proteinExistence type="predicted"/>
<organism evidence="3 4">
    <name type="scientific">Popillia japonica</name>
    <name type="common">Japanese beetle</name>
    <dbReference type="NCBI Taxonomy" id="7064"/>
    <lineage>
        <taxon>Eukaryota</taxon>
        <taxon>Metazoa</taxon>
        <taxon>Ecdysozoa</taxon>
        <taxon>Arthropoda</taxon>
        <taxon>Hexapoda</taxon>
        <taxon>Insecta</taxon>
        <taxon>Pterygota</taxon>
        <taxon>Neoptera</taxon>
        <taxon>Endopterygota</taxon>
        <taxon>Coleoptera</taxon>
        <taxon>Polyphaga</taxon>
        <taxon>Scarabaeiformia</taxon>
        <taxon>Scarabaeidae</taxon>
        <taxon>Rutelinae</taxon>
        <taxon>Popillia</taxon>
    </lineage>
</organism>
<dbReference type="InterPro" id="IPR000626">
    <property type="entry name" value="Ubiquitin-like_dom"/>
</dbReference>
<evidence type="ECO:0000313" key="3">
    <source>
        <dbReference type="EMBL" id="KAK9745385.1"/>
    </source>
</evidence>
<dbReference type="PROSITE" id="PS50053">
    <property type="entry name" value="UBIQUITIN_2"/>
    <property type="match status" value="1"/>
</dbReference>
<dbReference type="InterPro" id="IPR019956">
    <property type="entry name" value="Ubiquitin_dom"/>
</dbReference>
<dbReference type="InterPro" id="IPR029071">
    <property type="entry name" value="Ubiquitin-like_domsf"/>
</dbReference>
<protein>
    <submittedName>
        <fullName evidence="3">Ubiquitin family</fullName>
    </submittedName>
</protein>
<dbReference type="EMBL" id="JASPKY010000049">
    <property type="protein sequence ID" value="KAK9745385.1"/>
    <property type="molecule type" value="Genomic_DNA"/>
</dbReference>
<dbReference type="InterPro" id="IPR050158">
    <property type="entry name" value="Ubiquitin_ubiquitin-like"/>
</dbReference>
<comment type="caution">
    <text evidence="3">The sequence shown here is derived from an EMBL/GenBank/DDBJ whole genome shotgun (WGS) entry which is preliminary data.</text>
</comment>
<evidence type="ECO:0000313" key="4">
    <source>
        <dbReference type="Proteomes" id="UP001458880"/>
    </source>
</evidence>
<name>A0AAW1MGC1_POPJA</name>
<dbReference type="Proteomes" id="UP001458880">
    <property type="component" value="Unassembled WGS sequence"/>
</dbReference>
<keyword evidence="4" id="KW-1185">Reference proteome</keyword>
<dbReference type="AlphaFoldDB" id="A0AAW1MGC1"/>
<dbReference type="Pfam" id="PF00240">
    <property type="entry name" value="ubiquitin"/>
    <property type="match status" value="1"/>
</dbReference>
<dbReference type="PRINTS" id="PR00348">
    <property type="entry name" value="UBIQUITIN"/>
</dbReference>
<dbReference type="PANTHER" id="PTHR10666">
    <property type="entry name" value="UBIQUITIN"/>
    <property type="match status" value="1"/>
</dbReference>
<feature type="region of interest" description="Disordered" evidence="1">
    <location>
        <begin position="31"/>
        <end position="52"/>
    </location>
</feature>